<dbReference type="EMBL" id="WNBW01000006">
    <property type="protein sequence ID" value="MTU04377.1"/>
    <property type="molecule type" value="Genomic_DNA"/>
</dbReference>
<evidence type="ECO:0000256" key="4">
    <source>
        <dbReference type="ARBA" id="ARBA00022692"/>
    </source>
</evidence>
<evidence type="ECO:0000313" key="11">
    <source>
        <dbReference type="Proteomes" id="UP000484547"/>
    </source>
</evidence>
<evidence type="ECO:0000256" key="1">
    <source>
        <dbReference type="ARBA" id="ARBA00004651"/>
    </source>
</evidence>
<dbReference type="RefSeq" id="WP_155164124.1">
    <property type="nucleotide sequence ID" value="NZ_CAUEMD010000019.1"/>
</dbReference>
<evidence type="ECO:0000313" key="9">
    <source>
        <dbReference type="EMBL" id="MTU04377.1"/>
    </source>
</evidence>
<comment type="similarity">
    <text evidence="2">Belongs to the CPA3 antiporters (TC 2.A.63) subunit C family.</text>
</comment>
<dbReference type="OrthoDB" id="9799219at2"/>
<evidence type="ECO:0000313" key="10">
    <source>
        <dbReference type="Proteomes" id="UP000443070"/>
    </source>
</evidence>
<proteinExistence type="inferred from homology"/>
<comment type="subcellular location">
    <subcellularLocation>
        <location evidence="1">Cell membrane</location>
        <topology evidence="1">Multi-pass membrane protein</topology>
    </subcellularLocation>
</comment>
<evidence type="ECO:0000256" key="3">
    <source>
        <dbReference type="ARBA" id="ARBA00022475"/>
    </source>
</evidence>
<protein>
    <submittedName>
        <fullName evidence="8">NADH-quinone oxidoreductase subunit J</fullName>
    </submittedName>
</protein>
<organism evidence="8 11">
    <name type="scientific">Phascolarctobacterium faecium</name>
    <dbReference type="NCBI Taxonomy" id="33025"/>
    <lineage>
        <taxon>Bacteria</taxon>
        <taxon>Bacillati</taxon>
        <taxon>Bacillota</taxon>
        <taxon>Negativicutes</taxon>
        <taxon>Acidaminococcales</taxon>
        <taxon>Acidaminococcaceae</taxon>
        <taxon>Phascolarctobacterium</taxon>
    </lineage>
</organism>
<feature type="transmembrane region" description="Helical" evidence="7">
    <location>
        <begin position="12"/>
        <end position="31"/>
    </location>
</feature>
<keyword evidence="5 7" id="KW-1133">Transmembrane helix</keyword>
<dbReference type="Proteomes" id="UP000484547">
    <property type="component" value="Unassembled WGS sequence"/>
</dbReference>
<comment type="caution">
    <text evidence="8">The sequence shown here is derived from an EMBL/GenBank/DDBJ whole genome shotgun (WGS) entry which is preliminary data.</text>
</comment>
<dbReference type="GO" id="GO:0005886">
    <property type="term" value="C:plasma membrane"/>
    <property type="evidence" value="ECO:0007669"/>
    <property type="project" value="UniProtKB-SubCell"/>
</dbReference>
<keyword evidence="6 7" id="KW-0472">Membrane</keyword>
<evidence type="ECO:0000256" key="2">
    <source>
        <dbReference type="ARBA" id="ARBA00010388"/>
    </source>
</evidence>
<reference evidence="10 11" key="1">
    <citation type="journal article" date="2019" name="Nat. Med.">
        <title>A library of human gut bacterial isolates paired with longitudinal multiomics data enables mechanistic microbiome research.</title>
        <authorList>
            <person name="Poyet M."/>
            <person name="Groussin M."/>
            <person name="Gibbons S.M."/>
            <person name="Avila-Pacheco J."/>
            <person name="Jiang X."/>
            <person name="Kearney S.M."/>
            <person name="Perrotta A.R."/>
            <person name="Berdy B."/>
            <person name="Zhao S."/>
            <person name="Lieberman T.D."/>
            <person name="Swanson P.K."/>
            <person name="Smith M."/>
            <person name="Roesemann S."/>
            <person name="Alexander J.E."/>
            <person name="Rich S.A."/>
            <person name="Livny J."/>
            <person name="Vlamakis H."/>
            <person name="Clish C."/>
            <person name="Bullock K."/>
            <person name="Deik A."/>
            <person name="Scott J."/>
            <person name="Pierce K.A."/>
            <person name="Xavier R.J."/>
            <person name="Alm E.J."/>
        </authorList>
    </citation>
    <scope>NUCLEOTIDE SEQUENCE [LARGE SCALE GENOMIC DNA]</scope>
    <source>
        <strain evidence="8 11">BIOML-A13</strain>
        <strain evidence="9 10">BIOML-A3</strain>
    </source>
</reference>
<evidence type="ECO:0000256" key="6">
    <source>
        <dbReference type="ARBA" id="ARBA00023136"/>
    </source>
</evidence>
<sequence length="124" mass="13735">MGALNEFLQTKGIYTLVMILFFLGVYGMVLSKNYMKKLMAMNVMQVAVIFFFLCLGQKEGGMIPIFDPNIPHAASYINPLPHCLMLTAIVVSLGTTGVAIALLMRIKEVYGSVEEVEVIRRASK</sequence>
<dbReference type="AlphaFoldDB" id="A0A7X2XHT2"/>
<feature type="transmembrane region" description="Helical" evidence="7">
    <location>
        <begin position="38"/>
        <end position="58"/>
    </location>
</feature>
<dbReference type="Proteomes" id="UP000443070">
    <property type="component" value="Unassembled WGS sequence"/>
</dbReference>
<dbReference type="Gene3D" id="1.10.287.3510">
    <property type="match status" value="1"/>
</dbReference>
<dbReference type="InterPro" id="IPR039428">
    <property type="entry name" value="NUOK/Mnh_C1-like"/>
</dbReference>
<accession>A0A7X2XHT2</accession>
<dbReference type="Pfam" id="PF00420">
    <property type="entry name" value="Oxidored_q2"/>
    <property type="match status" value="1"/>
</dbReference>
<feature type="transmembrane region" description="Helical" evidence="7">
    <location>
        <begin position="84"/>
        <end position="104"/>
    </location>
</feature>
<dbReference type="PANTHER" id="PTHR34583:SF2">
    <property type="entry name" value="ANTIPORTER SUBUNIT MNHC2-RELATED"/>
    <property type="match status" value="1"/>
</dbReference>
<dbReference type="PANTHER" id="PTHR34583">
    <property type="entry name" value="ANTIPORTER SUBUNIT MNHC2-RELATED"/>
    <property type="match status" value="1"/>
</dbReference>
<gene>
    <name evidence="8" type="ORF">GMD11_08550</name>
    <name evidence="9" type="ORF">GMD18_08205</name>
</gene>
<dbReference type="InterPro" id="IPR050601">
    <property type="entry name" value="CPA3_antiporter_subunitC"/>
</dbReference>
<dbReference type="EMBL" id="WNBM01000006">
    <property type="protein sequence ID" value="MTT76313.1"/>
    <property type="molecule type" value="Genomic_DNA"/>
</dbReference>
<keyword evidence="3" id="KW-1003">Cell membrane</keyword>
<keyword evidence="10" id="KW-1185">Reference proteome</keyword>
<evidence type="ECO:0000313" key="8">
    <source>
        <dbReference type="EMBL" id="MTT76313.1"/>
    </source>
</evidence>
<evidence type="ECO:0000256" key="7">
    <source>
        <dbReference type="SAM" id="Phobius"/>
    </source>
</evidence>
<evidence type="ECO:0000256" key="5">
    <source>
        <dbReference type="ARBA" id="ARBA00022989"/>
    </source>
</evidence>
<name>A0A7X2XHT2_9FIRM</name>
<keyword evidence="4 7" id="KW-0812">Transmembrane</keyword>